<organism evidence="2 3">
    <name type="scientific">Yoonia maritima</name>
    <dbReference type="NCBI Taxonomy" id="1435347"/>
    <lineage>
        <taxon>Bacteria</taxon>
        <taxon>Pseudomonadati</taxon>
        <taxon>Pseudomonadota</taxon>
        <taxon>Alphaproteobacteria</taxon>
        <taxon>Rhodobacterales</taxon>
        <taxon>Paracoccaceae</taxon>
        <taxon>Yoonia</taxon>
    </lineage>
</organism>
<sequence>MTPPIAFLSLNGAQILRDGQITTGNITVREGFMRDDSRPGGPSINLAGYYVLPGIIDLHGDAFEHHLAPRPTAPFPIKFGLAGTDRDAAANGITTAWMAQSWSWEGGGRGPDFAERLMQAHADYRSSMLTDLRIQIRCETHTVDTQDRLIDAIETYGIDYVVFNNHLDEAVEIAKAQPDRIAAWASRAGRTTAEHMALVEATRDQSTQVPRYLCNLAAAFDRLAVRYGSHDDPDGRTREYYSMIGAKICEFPTQRSAAALAKTWADPVIMGAPNVVRGGSQSGNIAAVSLIREGLCDALVSDYHYPTLAQAAFSLADAEVMDFARAWGMISSRPARIMGLGDRGIIDEGKRADLTIINASTRQVEGTMAAGRWSYLAGGLAHRLTQAAPKLRIAAE</sequence>
<comment type="caution">
    <text evidence="2">The sequence shown here is derived from an EMBL/GenBank/DDBJ whole genome shotgun (WGS) entry which is preliminary data.</text>
</comment>
<dbReference type="Gene3D" id="2.30.40.10">
    <property type="entry name" value="Urease, subunit C, domain 1"/>
    <property type="match status" value="2"/>
</dbReference>
<dbReference type="EMBL" id="PVTP01000006">
    <property type="protein sequence ID" value="PRY77244.1"/>
    <property type="molecule type" value="Genomic_DNA"/>
</dbReference>
<dbReference type="InterPro" id="IPR032466">
    <property type="entry name" value="Metal_Hydrolase"/>
</dbReference>
<keyword evidence="3" id="KW-1185">Reference proteome</keyword>
<evidence type="ECO:0000259" key="1">
    <source>
        <dbReference type="Pfam" id="PF01979"/>
    </source>
</evidence>
<dbReference type="InterPro" id="IPR011059">
    <property type="entry name" value="Metal-dep_hydrolase_composite"/>
</dbReference>
<dbReference type="InterPro" id="IPR051781">
    <property type="entry name" value="Metallo-dep_Hydrolase"/>
</dbReference>
<dbReference type="SUPFAM" id="SSF51338">
    <property type="entry name" value="Composite domain of metallo-dependent hydrolases"/>
    <property type="match status" value="1"/>
</dbReference>
<dbReference type="PANTHER" id="PTHR43135">
    <property type="entry name" value="ALPHA-D-RIBOSE 1-METHYLPHOSPHONATE 5-TRIPHOSPHATE DIPHOSPHATASE"/>
    <property type="match status" value="1"/>
</dbReference>
<dbReference type="NCBIfam" id="NF011987">
    <property type="entry name" value="PRK15446.2-3"/>
    <property type="match status" value="1"/>
</dbReference>
<dbReference type="InterPro" id="IPR012696">
    <property type="entry name" value="PhnM"/>
</dbReference>
<evidence type="ECO:0000313" key="3">
    <source>
        <dbReference type="Proteomes" id="UP000238007"/>
    </source>
</evidence>
<dbReference type="Proteomes" id="UP000238007">
    <property type="component" value="Unassembled WGS sequence"/>
</dbReference>
<dbReference type="GO" id="GO:0019700">
    <property type="term" value="P:organic phosphonate catabolic process"/>
    <property type="evidence" value="ECO:0007669"/>
    <property type="project" value="InterPro"/>
</dbReference>
<evidence type="ECO:0000313" key="2">
    <source>
        <dbReference type="EMBL" id="PRY77244.1"/>
    </source>
</evidence>
<dbReference type="Pfam" id="PF01979">
    <property type="entry name" value="Amidohydro_1"/>
    <property type="match status" value="1"/>
</dbReference>
<dbReference type="InterPro" id="IPR006680">
    <property type="entry name" value="Amidohydro-rel"/>
</dbReference>
<dbReference type="RefSeq" id="WP_106357827.1">
    <property type="nucleotide sequence ID" value="NZ_PVTP01000006.1"/>
</dbReference>
<proteinExistence type="predicted"/>
<dbReference type="AlphaFoldDB" id="A0A2T0VYE6"/>
<dbReference type="PANTHER" id="PTHR43135:SF3">
    <property type="entry name" value="ALPHA-D-RIBOSE 1-METHYLPHOSPHONATE 5-TRIPHOSPHATE DIPHOSPHATASE"/>
    <property type="match status" value="1"/>
</dbReference>
<dbReference type="Gene3D" id="3.20.20.140">
    <property type="entry name" value="Metal-dependent hydrolases"/>
    <property type="match status" value="2"/>
</dbReference>
<protein>
    <submittedName>
        <fullName evidence="2">Alpha-D-ribose 1-methylphosphonate 5-triphosphate diphosphatase</fullName>
    </submittedName>
</protein>
<feature type="domain" description="Amidohydrolase-related" evidence="1">
    <location>
        <begin position="179"/>
        <end position="373"/>
    </location>
</feature>
<accession>A0A2T0VYE6</accession>
<dbReference type="PIRSF" id="PIRSF038971">
    <property type="entry name" value="PhnM"/>
    <property type="match status" value="1"/>
</dbReference>
<name>A0A2T0VYE6_9RHOB</name>
<reference evidence="2 3" key="1">
    <citation type="submission" date="2018-03" db="EMBL/GenBank/DDBJ databases">
        <title>Genomic Encyclopedia of Archaeal and Bacterial Type Strains, Phase II (KMG-II): from individual species to whole genera.</title>
        <authorList>
            <person name="Goeker M."/>
        </authorList>
    </citation>
    <scope>NUCLEOTIDE SEQUENCE [LARGE SCALE GENOMIC DNA]</scope>
    <source>
        <strain evidence="2 3">DSM 101533</strain>
    </source>
</reference>
<dbReference type="GO" id="GO:0016810">
    <property type="term" value="F:hydrolase activity, acting on carbon-nitrogen (but not peptide) bonds"/>
    <property type="evidence" value="ECO:0007669"/>
    <property type="project" value="InterPro"/>
</dbReference>
<dbReference type="OrthoDB" id="9785413at2"/>
<gene>
    <name evidence="2" type="ORF">CLV80_10688</name>
</gene>
<dbReference type="SUPFAM" id="SSF51556">
    <property type="entry name" value="Metallo-dependent hydrolases"/>
    <property type="match status" value="1"/>
</dbReference>